<keyword evidence="4 8" id="KW-0812">Transmembrane</keyword>
<dbReference type="InterPro" id="IPR020846">
    <property type="entry name" value="MFS_dom"/>
</dbReference>
<dbReference type="EMBL" id="WBSL01000003">
    <property type="protein sequence ID" value="MPY66866.1"/>
    <property type="molecule type" value="Genomic_DNA"/>
</dbReference>
<evidence type="ECO:0000256" key="1">
    <source>
        <dbReference type="ARBA" id="ARBA00004651"/>
    </source>
</evidence>
<keyword evidence="3" id="KW-1003">Cell membrane</keyword>
<dbReference type="SUPFAM" id="SSF103473">
    <property type="entry name" value="MFS general substrate transporter"/>
    <property type="match status" value="1"/>
</dbReference>
<dbReference type="RefSeq" id="WP_152871197.1">
    <property type="nucleotide sequence ID" value="NZ_WBSL01000003.1"/>
</dbReference>
<feature type="transmembrane region" description="Helical" evidence="8">
    <location>
        <begin position="337"/>
        <end position="359"/>
    </location>
</feature>
<feature type="transmembrane region" description="Helical" evidence="8">
    <location>
        <begin position="264"/>
        <end position="281"/>
    </location>
</feature>
<comment type="caution">
    <text evidence="10">The sequence shown here is derived from an EMBL/GenBank/DDBJ whole genome shotgun (WGS) entry which is preliminary data.</text>
</comment>
<feature type="compositionally biased region" description="Pro residues" evidence="7">
    <location>
        <begin position="1"/>
        <end position="14"/>
    </location>
</feature>
<protein>
    <submittedName>
        <fullName evidence="10">MFS transporter</fullName>
    </submittedName>
</protein>
<proteinExistence type="predicted"/>
<dbReference type="PROSITE" id="PS50850">
    <property type="entry name" value="MFS"/>
    <property type="match status" value="1"/>
</dbReference>
<evidence type="ECO:0000256" key="6">
    <source>
        <dbReference type="ARBA" id="ARBA00023136"/>
    </source>
</evidence>
<dbReference type="Pfam" id="PF07690">
    <property type="entry name" value="MFS_1"/>
    <property type="match status" value="1"/>
</dbReference>
<dbReference type="PANTHER" id="PTHR23501">
    <property type="entry name" value="MAJOR FACILITATOR SUPERFAMILY"/>
    <property type="match status" value="1"/>
</dbReference>
<feature type="transmembrane region" description="Helical" evidence="8">
    <location>
        <begin position="71"/>
        <end position="90"/>
    </location>
</feature>
<dbReference type="GO" id="GO:0005886">
    <property type="term" value="C:plasma membrane"/>
    <property type="evidence" value="ECO:0007669"/>
    <property type="project" value="UniProtKB-SubCell"/>
</dbReference>
<keyword evidence="11" id="KW-1185">Reference proteome</keyword>
<evidence type="ECO:0000313" key="11">
    <source>
        <dbReference type="Proteomes" id="UP000484842"/>
    </source>
</evidence>
<comment type="subcellular location">
    <subcellularLocation>
        <location evidence="1">Cell membrane</location>
        <topology evidence="1">Multi-pass membrane protein</topology>
    </subcellularLocation>
</comment>
<dbReference type="CDD" id="cd17502">
    <property type="entry name" value="MFS_Azr1_MDR_like"/>
    <property type="match status" value="1"/>
</dbReference>
<evidence type="ECO:0000313" key="10">
    <source>
        <dbReference type="EMBL" id="MPY66866.1"/>
    </source>
</evidence>
<accession>A0A7X1TRX9</accession>
<feature type="transmembrane region" description="Helical" evidence="8">
    <location>
        <begin position="398"/>
        <end position="416"/>
    </location>
</feature>
<sequence>MSAPVSPTPAAPHPTDPHAAEHSLAEQHFTEQEKRITLIGLLVVFLLAALSQTIVGTAMPRIIEDLQGFNLYSWVTTAYLLASTVMVPIYGKLSDLYGRKPILVFGIVVFLLGSALSGLAGEPFLGNFLGGGMNQLIAFRAVAGFGGAALFTTAFTILADMFAPAERARFGGLFGAIFGLASVIGPAVGGFLTDQASWRWVFYVNLPLGLFALFLILAKMPKLTHRMAGKIDYLGAALILLTTIPLLLALTWGGVTYPWDSARILGLFALSAASLLGFLWAESRTKDAIIPLNLFRVPMFSLGNLASFIMGMAFLGVILFLPLFMQMVLGVSATNSGFSMLPLMGGLILSSIVAGQVVARTGKYKPWMLGGAVLLLLGIYLLTFLTPQTTLVDLGWRMFIVGLGLGPSQSLFTLAIQNAVPLNQLGIATSSSQFFRQIGSTIGAAVFGTLLLNNLHTELPKHLPQVPGMQMNADNFDLGALRASGSGNGPEKEIQAAFDAQYRQIEAALNGDAAAARAVASNEALPAELRDLVTDGGLEARVHAGLEAQANAVQSALANGEAGRQALLASEETPAALKAQLRALPEQALATPQAAQATAAQVGAAILAQEPELVQETTRTTLAELKTRLGEQARTLAAQLTTGLKDGFTAAMTQMFATSLWFVLAGLLVTLFVPVLPLRSKAEPVTVAGTPEGQPGD</sequence>
<dbReference type="Gene3D" id="1.20.1250.20">
    <property type="entry name" value="MFS general substrate transporter like domains"/>
    <property type="match status" value="1"/>
</dbReference>
<feature type="transmembrane region" description="Helical" evidence="8">
    <location>
        <begin position="137"/>
        <end position="158"/>
    </location>
</feature>
<dbReference type="Proteomes" id="UP000484842">
    <property type="component" value="Unassembled WGS sequence"/>
</dbReference>
<dbReference type="AlphaFoldDB" id="A0A7X1TRX9"/>
<feature type="region of interest" description="Disordered" evidence="7">
    <location>
        <begin position="1"/>
        <end position="20"/>
    </location>
</feature>
<reference evidence="10 11" key="1">
    <citation type="submission" date="2019-10" db="EMBL/GenBank/DDBJ databases">
        <title>Deinococcus sp. isolated from soil.</title>
        <authorList>
            <person name="Li Y."/>
            <person name="Wang J."/>
        </authorList>
    </citation>
    <scope>NUCLEOTIDE SEQUENCE [LARGE SCALE GENOMIC DNA]</scope>
    <source>
        <strain evidence="10 11">SDU3-2</strain>
    </source>
</reference>
<evidence type="ECO:0000259" key="9">
    <source>
        <dbReference type="PROSITE" id="PS50850"/>
    </source>
</evidence>
<evidence type="ECO:0000256" key="8">
    <source>
        <dbReference type="SAM" id="Phobius"/>
    </source>
</evidence>
<keyword evidence="5 8" id="KW-1133">Transmembrane helix</keyword>
<dbReference type="FunFam" id="1.20.1720.10:FF:000004">
    <property type="entry name" value="EmrB/QacA family drug resistance transporter"/>
    <property type="match status" value="1"/>
</dbReference>
<feature type="transmembrane region" description="Helical" evidence="8">
    <location>
        <begin position="302"/>
        <end position="325"/>
    </location>
</feature>
<feature type="transmembrane region" description="Helical" evidence="8">
    <location>
        <begin position="655"/>
        <end position="676"/>
    </location>
</feature>
<dbReference type="GO" id="GO:0022857">
    <property type="term" value="F:transmembrane transporter activity"/>
    <property type="evidence" value="ECO:0007669"/>
    <property type="project" value="InterPro"/>
</dbReference>
<evidence type="ECO:0000256" key="2">
    <source>
        <dbReference type="ARBA" id="ARBA00022448"/>
    </source>
</evidence>
<organism evidence="10 11">
    <name type="scientific">Deinococcus terrestris</name>
    <dbReference type="NCBI Taxonomy" id="2651870"/>
    <lineage>
        <taxon>Bacteria</taxon>
        <taxon>Thermotogati</taxon>
        <taxon>Deinococcota</taxon>
        <taxon>Deinococci</taxon>
        <taxon>Deinococcales</taxon>
        <taxon>Deinococcaceae</taxon>
        <taxon>Deinococcus</taxon>
    </lineage>
</organism>
<feature type="transmembrane region" description="Helical" evidence="8">
    <location>
        <begin position="170"/>
        <end position="188"/>
    </location>
</feature>
<feature type="transmembrane region" description="Helical" evidence="8">
    <location>
        <begin position="231"/>
        <end position="252"/>
    </location>
</feature>
<name>A0A7X1TRX9_9DEIO</name>
<feature type="domain" description="Major facilitator superfamily (MFS) profile" evidence="9">
    <location>
        <begin position="37"/>
        <end position="530"/>
    </location>
</feature>
<feature type="transmembrane region" description="Helical" evidence="8">
    <location>
        <begin position="102"/>
        <end position="125"/>
    </location>
</feature>
<gene>
    <name evidence="10" type="ORF">F8S09_09215</name>
</gene>
<dbReference type="InterPro" id="IPR036259">
    <property type="entry name" value="MFS_trans_sf"/>
</dbReference>
<dbReference type="InterPro" id="IPR011701">
    <property type="entry name" value="MFS"/>
</dbReference>
<dbReference type="Gene3D" id="1.20.1720.10">
    <property type="entry name" value="Multidrug resistance protein D"/>
    <property type="match status" value="1"/>
</dbReference>
<evidence type="ECO:0000256" key="4">
    <source>
        <dbReference type="ARBA" id="ARBA00022692"/>
    </source>
</evidence>
<feature type="transmembrane region" description="Helical" evidence="8">
    <location>
        <begin position="366"/>
        <end position="386"/>
    </location>
</feature>
<feature type="transmembrane region" description="Helical" evidence="8">
    <location>
        <begin position="200"/>
        <end position="219"/>
    </location>
</feature>
<evidence type="ECO:0000256" key="5">
    <source>
        <dbReference type="ARBA" id="ARBA00022989"/>
    </source>
</evidence>
<evidence type="ECO:0000256" key="3">
    <source>
        <dbReference type="ARBA" id="ARBA00022475"/>
    </source>
</evidence>
<evidence type="ECO:0000256" key="7">
    <source>
        <dbReference type="SAM" id="MobiDB-lite"/>
    </source>
</evidence>
<feature type="transmembrane region" description="Helical" evidence="8">
    <location>
        <begin position="36"/>
        <end position="59"/>
    </location>
</feature>
<dbReference type="PANTHER" id="PTHR23501:SF197">
    <property type="entry name" value="COMD"/>
    <property type="match status" value="1"/>
</dbReference>
<keyword evidence="6 8" id="KW-0472">Membrane</keyword>
<keyword evidence="2" id="KW-0813">Transport</keyword>